<keyword evidence="3" id="KW-0121">Carboxypeptidase</keyword>
<dbReference type="InterPro" id="IPR000667">
    <property type="entry name" value="Peptidase_S13"/>
</dbReference>
<dbReference type="eggNOG" id="COG2027">
    <property type="taxonomic scope" value="Bacteria"/>
</dbReference>
<dbReference type="PANTHER" id="PTHR30023:SF0">
    <property type="entry name" value="PENICILLIN-SENSITIVE CARBOXYPEPTIDASE A"/>
    <property type="match status" value="1"/>
</dbReference>
<name>A0A090D3E8_9BACT</name>
<dbReference type="GO" id="GO:0009002">
    <property type="term" value="F:serine-type D-Ala-D-Ala carboxypeptidase activity"/>
    <property type="evidence" value="ECO:0007669"/>
    <property type="project" value="UniProtKB-EC"/>
</dbReference>
<proteinExistence type="inferred from homology"/>
<dbReference type="EMBL" id="CCEJ010000016">
    <property type="protein sequence ID" value="CDR35258.1"/>
    <property type="molecule type" value="Genomic_DNA"/>
</dbReference>
<evidence type="ECO:0000313" key="4">
    <source>
        <dbReference type="Proteomes" id="UP000031552"/>
    </source>
</evidence>
<dbReference type="NCBIfam" id="TIGR00666">
    <property type="entry name" value="PBP4"/>
    <property type="match status" value="1"/>
</dbReference>
<dbReference type="PANTHER" id="PTHR30023">
    <property type="entry name" value="D-ALANYL-D-ALANINE CARBOXYPEPTIDASE"/>
    <property type="match status" value="1"/>
</dbReference>
<dbReference type="Pfam" id="PF02113">
    <property type="entry name" value="Peptidase_S13"/>
    <property type="match status" value="1"/>
</dbReference>
<keyword evidence="3" id="KW-0645">Protease</keyword>
<comment type="caution">
    <text evidence="3">The sequence shown here is derived from an EMBL/GenBank/DDBJ whole genome shotgun (WGS) entry which is preliminary data.</text>
</comment>
<reference evidence="3" key="2">
    <citation type="submission" date="2014-09" db="EMBL/GenBank/DDBJ databases">
        <title>Criblamydia sequanensis harbors a mega-plasmid encoding arsenite resistance.</title>
        <authorList>
            <person name="Bertelli C."/>
            <person name="Goesmann A."/>
            <person name="Greub G."/>
        </authorList>
    </citation>
    <scope>NUCLEOTIDE SEQUENCE [LARGE SCALE GENOMIC DNA]</scope>
    <source>
        <strain evidence="3">CRIB-18</strain>
    </source>
</reference>
<sequence>MYIYSFPLALMTLFNFFPLLALKELPKEMRSIMHQEKYKHSIWGIYAKDLVTGEILYDLNSNKLFSPASTSKLFSVAALLDAFGDDYRFETPVFASAPIKNGKLVGDLILVAQGDLTFGGRQPDRDTLSFTKMDHIIANDVPGAIITKEDPLAAINDLAKQIRDKGLSEIEGNILIDVRLFETTEKRGMTLSPIMINENLIDFVINPTEIGEQAHLFFRPVVKGYSVDNQIKTVAKDEPLEIVITSNEDGQKLLLKGSVPLDHRDVVKTFAIKDPKAFARSAFIQALESVGIKVKQTDSREIKLPEDYKNYQQMALWISPPLSEYGKLILKVSHNLGADLVPLLLASRNRETTFSQGMELIGDFLTREVKLSPNEFVFIDAAGGNENRLTPRAEAKLLDYMYHQTATKFERFKEALPILGVDGSLEDFGKDLEAKGKVFAKPGTGVSFNLATQKFFLITKAFSGYIQGKNNHLYAYMVVVNNAAMPTLEDIYEMFEDASKLSNLIYQHTDDKN</sequence>
<evidence type="ECO:0000256" key="2">
    <source>
        <dbReference type="ARBA" id="ARBA00022801"/>
    </source>
</evidence>
<evidence type="ECO:0000313" key="3">
    <source>
        <dbReference type="EMBL" id="CDR35258.1"/>
    </source>
</evidence>
<dbReference type="GO" id="GO:0000270">
    <property type="term" value="P:peptidoglycan metabolic process"/>
    <property type="evidence" value="ECO:0007669"/>
    <property type="project" value="TreeGrafter"/>
</dbReference>
<dbReference type="STRING" id="1437425.CSEC_2452"/>
<dbReference type="Gene3D" id="3.40.710.10">
    <property type="entry name" value="DD-peptidase/beta-lactamase superfamily"/>
    <property type="match status" value="2"/>
</dbReference>
<dbReference type="GO" id="GO:0006508">
    <property type="term" value="P:proteolysis"/>
    <property type="evidence" value="ECO:0007669"/>
    <property type="project" value="InterPro"/>
</dbReference>
<protein>
    <submittedName>
        <fullName evidence="3">D-alanyl-D-alanine carboxypeptidase</fullName>
        <ecNumber evidence="3">3.4.16.4</ecNumber>
    </submittedName>
</protein>
<dbReference type="RefSeq" id="WP_161780994.1">
    <property type="nucleotide sequence ID" value="NZ_CCEJ010000016.1"/>
</dbReference>
<gene>
    <name evidence="3" type="primary">dac</name>
    <name evidence="3" type="ORF">CSEC_2452</name>
</gene>
<dbReference type="Gene3D" id="3.50.80.20">
    <property type="entry name" value="D-Ala-D-Ala carboxypeptidase C, peptidase S13"/>
    <property type="match status" value="1"/>
</dbReference>
<accession>A0A090D3E8</accession>
<dbReference type="SUPFAM" id="SSF56601">
    <property type="entry name" value="beta-lactamase/transpeptidase-like"/>
    <property type="match status" value="1"/>
</dbReference>
<dbReference type="PRINTS" id="PR00922">
    <property type="entry name" value="DADACBPTASE3"/>
</dbReference>
<keyword evidence="2 3" id="KW-0378">Hydrolase</keyword>
<evidence type="ECO:0000256" key="1">
    <source>
        <dbReference type="ARBA" id="ARBA00006096"/>
    </source>
</evidence>
<dbReference type="EC" id="3.4.16.4" evidence="3"/>
<dbReference type="InterPro" id="IPR012338">
    <property type="entry name" value="Beta-lactam/transpept-like"/>
</dbReference>
<reference evidence="3" key="1">
    <citation type="submission" date="2013-12" db="EMBL/GenBank/DDBJ databases">
        <authorList>
            <person name="Linke B."/>
        </authorList>
    </citation>
    <scope>NUCLEOTIDE SEQUENCE [LARGE SCALE GENOMIC DNA]</scope>
    <source>
        <strain evidence="3">CRIB-18</strain>
    </source>
</reference>
<dbReference type="AlphaFoldDB" id="A0A090D3E8"/>
<keyword evidence="4" id="KW-1185">Reference proteome</keyword>
<organism evidence="3 4">
    <name type="scientific">Candidatus Criblamydia sequanensis CRIB-18</name>
    <dbReference type="NCBI Taxonomy" id="1437425"/>
    <lineage>
        <taxon>Bacteria</taxon>
        <taxon>Pseudomonadati</taxon>
        <taxon>Chlamydiota</taxon>
        <taxon>Chlamydiia</taxon>
        <taxon>Parachlamydiales</taxon>
        <taxon>Candidatus Criblamydiaceae</taxon>
        <taxon>Candidatus Criblamydia</taxon>
    </lineage>
</organism>
<dbReference type="Proteomes" id="UP000031552">
    <property type="component" value="Unassembled WGS sequence"/>
</dbReference>
<comment type="similarity">
    <text evidence="1">Belongs to the peptidase S13 family.</text>
</comment>